<dbReference type="GeneID" id="32470686"/>
<dbReference type="InterPro" id="IPR013780">
    <property type="entry name" value="Glyco_hydro_b"/>
</dbReference>
<keyword evidence="6" id="KW-0119">Carbohydrate metabolism</keyword>
<proteinExistence type="inferred from homology"/>
<dbReference type="PANTHER" id="PTHR43576">
    <property type="entry name" value="ALPHA-L-ARABINOFURANOSIDASE C-RELATED"/>
    <property type="match status" value="1"/>
</dbReference>
<evidence type="ECO:0000259" key="10">
    <source>
        <dbReference type="Pfam" id="PF22848"/>
    </source>
</evidence>
<comment type="catalytic activity">
    <reaction evidence="1">
        <text>Hydrolysis of terminal non-reducing alpha-L-arabinofuranoside residues in alpha-L-arabinosides.</text>
        <dbReference type="EC" id="3.2.1.55"/>
    </reaction>
</comment>
<dbReference type="PANTHER" id="PTHR43576:SF3">
    <property type="entry name" value="ALPHA-L-ARABINOFURANOSIDASE C"/>
    <property type="match status" value="1"/>
</dbReference>
<reference evidence="11" key="1">
    <citation type="submission" date="2014-05" db="EMBL/GenBank/DDBJ databases">
        <authorList>
            <person name="Horn Fabian"/>
        </authorList>
    </citation>
    <scope>NUCLEOTIDE SEQUENCE</scope>
</reference>
<feature type="compositionally biased region" description="Polar residues" evidence="8">
    <location>
        <begin position="252"/>
        <end position="263"/>
    </location>
</feature>
<name>A0A060ZKY3_9ACTN</name>
<evidence type="ECO:0000256" key="3">
    <source>
        <dbReference type="ARBA" id="ARBA00011165"/>
    </source>
</evidence>
<dbReference type="Pfam" id="PF06964">
    <property type="entry name" value="Alpha-L-AF_C"/>
    <property type="match status" value="1"/>
</dbReference>
<dbReference type="GO" id="GO:0000272">
    <property type="term" value="P:polysaccharide catabolic process"/>
    <property type="evidence" value="ECO:0007669"/>
    <property type="project" value="TreeGrafter"/>
</dbReference>
<dbReference type="AlphaFoldDB" id="A0A060ZKY3"/>
<evidence type="ECO:0000256" key="2">
    <source>
        <dbReference type="ARBA" id="ARBA00007186"/>
    </source>
</evidence>
<dbReference type="EC" id="3.2.1.55" evidence="4"/>
<protein>
    <recommendedName>
        <fullName evidence="4">non-reducing end alpha-L-arabinofuranosidase</fullName>
        <ecNumber evidence="4">3.2.1.55</ecNumber>
    </recommendedName>
</protein>
<comment type="subunit">
    <text evidence="3">Homohexamer; trimer of dimers.</text>
</comment>
<gene>
    <name evidence="11" type="ORF">SIRAN741</name>
</gene>
<dbReference type="SUPFAM" id="SSF51445">
    <property type="entry name" value="(Trans)glycosidases"/>
    <property type="match status" value="2"/>
</dbReference>
<dbReference type="HOGENOM" id="CLU_016725_0_0_11"/>
<evidence type="ECO:0000256" key="6">
    <source>
        <dbReference type="ARBA" id="ARBA00023277"/>
    </source>
</evidence>
<feature type="domain" description="Alpha-L-arabinofuranosidase C-terminal" evidence="9">
    <location>
        <begin position="730"/>
        <end position="844"/>
    </location>
</feature>
<accession>A0A060ZKY3</accession>
<evidence type="ECO:0000256" key="7">
    <source>
        <dbReference type="ARBA" id="ARBA00023295"/>
    </source>
</evidence>
<dbReference type="PROSITE" id="PS51257">
    <property type="entry name" value="PROKAR_LIPOPROTEIN"/>
    <property type="match status" value="1"/>
</dbReference>
<feature type="domain" description="Alpha-L-arabinofuranosidase 1 catalytic" evidence="10">
    <location>
        <begin position="97"/>
        <end position="217"/>
    </location>
</feature>
<dbReference type="PROSITE" id="PS51318">
    <property type="entry name" value="TAT"/>
    <property type="match status" value="1"/>
</dbReference>
<evidence type="ECO:0000256" key="1">
    <source>
        <dbReference type="ARBA" id="ARBA00001462"/>
    </source>
</evidence>
<dbReference type="InterPro" id="IPR055235">
    <property type="entry name" value="ASD1_cat"/>
</dbReference>
<dbReference type="GO" id="GO:0046556">
    <property type="term" value="F:alpha-L-arabinofuranosidase activity"/>
    <property type="evidence" value="ECO:0007669"/>
    <property type="project" value="UniProtKB-EC"/>
</dbReference>
<evidence type="ECO:0000256" key="4">
    <source>
        <dbReference type="ARBA" id="ARBA00012670"/>
    </source>
</evidence>
<dbReference type="Pfam" id="PF22848">
    <property type="entry name" value="ASD1_dom"/>
    <property type="match status" value="1"/>
</dbReference>
<feature type="region of interest" description="Disordered" evidence="8">
    <location>
        <begin position="232"/>
        <end position="263"/>
    </location>
</feature>
<sequence length="856" mass="93488">MSETRRHGIGRRHFLYGAAAVAAGVMGTGCTPEDAQGTSGSGGEPVVAIDAQRRSFKVSPYMTGVNGAKWYDDAFGMWDSKHNRPAPGIVEKMKKSGIGMIRYPGGTSSNLFNWKGAIGPQADRARQVEGKQGATVDSRFGPDEYMAFIRQVGATPEIMAPFANSTPDEIADWVAYMNAPQGTKWGDLRARNGHPEPYGVGHWEIGNELFGKYQRYWMSADDDKAMRQYAFGGTQRQKRQRVGTPTDHRPSASVSNGQPNQTFTVWYPPVTPKTQTIRVDDTTWHEVADLSSAGADDLVYTFEPRSGTIHFGDDRHGKIPQNGAKITADYDSGPHAGFVDYYTKMKAVDPTIDVLAVWAPIEAGKLAGGKSFPELLAEHGHADKYDGMAIHPYTNFSRDLKATRFPDKRAGHDYQMLGDAAAAKMVSDLTALVQKHGKEGAYVAVSECGALFFGKDRGAEEYREYSYAMSHALYMASQWARFADLGVRWTASNDLIGKKPGLSRTLFGGAPGFVRTPDAIVREQLSAADYDYGPPARIRRLLHEDEAVDPTIDVLAVWAPIEPENSTGGKSFPELLAEHGHADKYDGMAIHPYTNFSRDLKATRFPDKRAGHDYQMLGDAAAAKMVSDLTALVQKHGKEGAYVAVSECGALFFGKDRGAEEYREYSYAMSHALYMASQWARFADLGVRWTASNDLIGKKPGLSRTLFGGAPGFVRTPDAIVREQLSGFFHGGGHVVDSEVKENEKVSTRETPLGSSYEALVTTAAVDKDGALSVLVVNRSPDKDIKSRVDLGSFRHAGTADVSVVAGRSYDDFNNDEHPDAVTIKKSHATAKDGSLHWTFAAHSVTLLRFPPPTSH</sequence>
<dbReference type="InterPro" id="IPR010720">
    <property type="entry name" value="Alpha-L-AF_C"/>
</dbReference>
<dbReference type="Gene3D" id="3.20.20.80">
    <property type="entry name" value="Glycosidases"/>
    <property type="match status" value="3"/>
</dbReference>
<evidence type="ECO:0000256" key="5">
    <source>
        <dbReference type="ARBA" id="ARBA00022801"/>
    </source>
</evidence>
<dbReference type="InterPro" id="IPR006311">
    <property type="entry name" value="TAT_signal"/>
</dbReference>
<dbReference type="InterPro" id="IPR017853">
    <property type="entry name" value="GH"/>
</dbReference>
<keyword evidence="7" id="KW-0326">Glycosidase</keyword>
<dbReference type="GO" id="GO:0046373">
    <property type="term" value="P:L-arabinose metabolic process"/>
    <property type="evidence" value="ECO:0007669"/>
    <property type="project" value="InterPro"/>
</dbReference>
<keyword evidence="5" id="KW-0378">Hydrolase</keyword>
<dbReference type="Gene3D" id="2.60.40.1180">
    <property type="entry name" value="Golgi alpha-mannosidase II"/>
    <property type="match status" value="1"/>
</dbReference>
<dbReference type="SUPFAM" id="SSF51011">
    <property type="entry name" value="Glycosyl hydrolase domain"/>
    <property type="match status" value="1"/>
</dbReference>
<dbReference type="EMBL" id="LK022848">
    <property type="protein sequence ID" value="CDR02390.1"/>
    <property type="molecule type" value="Genomic_DNA"/>
</dbReference>
<evidence type="ECO:0000313" key="11">
    <source>
        <dbReference type="EMBL" id="CDR02390.1"/>
    </source>
</evidence>
<evidence type="ECO:0000256" key="8">
    <source>
        <dbReference type="SAM" id="MobiDB-lite"/>
    </source>
</evidence>
<organism evidence="11">
    <name type="scientific">Streptomyces iranensis</name>
    <dbReference type="NCBI Taxonomy" id="576784"/>
    <lineage>
        <taxon>Bacteria</taxon>
        <taxon>Bacillati</taxon>
        <taxon>Actinomycetota</taxon>
        <taxon>Actinomycetes</taxon>
        <taxon>Kitasatosporales</taxon>
        <taxon>Streptomycetaceae</taxon>
        <taxon>Streptomyces</taxon>
        <taxon>Streptomyces violaceusniger group</taxon>
    </lineage>
</organism>
<comment type="similarity">
    <text evidence="2">Belongs to the glycosyl hydrolase 51 family.</text>
</comment>
<evidence type="ECO:0000259" key="9">
    <source>
        <dbReference type="Pfam" id="PF06964"/>
    </source>
</evidence>